<sequence length="299" mass="31935">MTSLAARLMPLAISLRGSKRRFSSADRTMARIDKTLATPGSYEPPRSVTSKVTVTRDDTSGWPVYRVSPHNSTPPRASVYFHGGAYIAEITATHWRTIAKLAAATDTTFVVPIYPLAPTETASTTVGHASEIAESVTMEYGSEHVVLMGDSAGGGMALAVAQQLRDAGVTSVAHIVLISPWLDVAMTDPEIEKIAPHDPWLAVPGTRLAGELYRGELPVDDPRVSPLRGDLHGLAPITLFSGTRDIANADARSLVKACRSIGASLHYHEASSMLHVYPLLPIPEGRRALSVIAAVLNTT</sequence>
<dbReference type="Pfam" id="PF07859">
    <property type="entry name" value="Abhydrolase_3"/>
    <property type="match status" value="1"/>
</dbReference>
<dbReference type="PANTHER" id="PTHR48081">
    <property type="entry name" value="AB HYDROLASE SUPERFAMILY PROTEIN C4A8.06C"/>
    <property type="match status" value="1"/>
</dbReference>
<accession>A0ABZ2PJA7</accession>
<organism evidence="3 4">
    <name type="scientific">Rhodococcus sovatensis</name>
    <dbReference type="NCBI Taxonomy" id="1805840"/>
    <lineage>
        <taxon>Bacteria</taxon>
        <taxon>Bacillati</taxon>
        <taxon>Actinomycetota</taxon>
        <taxon>Actinomycetes</taxon>
        <taxon>Mycobacteriales</taxon>
        <taxon>Nocardiaceae</taxon>
        <taxon>Rhodococcus</taxon>
    </lineage>
</organism>
<keyword evidence="1 3" id="KW-0378">Hydrolase</keyword>
<proteinExistence type="predicted"/>
<dbReference type="Proteomes" id="UP001432000">
    <property type="component" value="Chromosome"/>
</dbReference>
<protein>
    <submittedName>
        <fullName evidence="3">Alpha/beta hydrolase</fullName>
    </submittedName>
</protein>
<keyword evidence="4" id="KW-1185">Reference proteome</keyword>
<dbReference type="RefSeq" id="WP_338885947.1">
    <property type="nucleotide sequence ID" value="NZ_CP147846.1"/>
</dbReference>
<feature type="domain" description="Alpha/beta hydrolase fold-3" evidence="2">
    <location>
        <begin position="79"/>
        <end position="277"/>
    </location>
</feature>
<dbReference type="GO" id="GO:0016787">
    <property type="term" value="F:hydrolase activity"/>
    <property type="evidence" value="ECO:0007669"/>
    <property type="project" value="UniProtKB-KW"/>
</dbReference>
<evidence type="ECO:0000259" key="2">
    <source>
        <dbReference type="Pfam" id="PF07859"/>
    </source>
</evidence>
<evidence type="ECO:0000313" key="3">
    <source>
        <dbReference type="EMBL" id="WXG66501.1"/>
    </source>
</evidence>
<dbReference type="InterPro" id="IPR029058">
    <property type="entry name" value="AB_hydrolase_fold"/>
</dbReference>
<name>A0ABZ2PJA7_9NOCA</name>
<evidence type="ECO:0000256" key="1">
    <source>
        <dbReference type="ARBA" id="ARBA00022801"/>
    </source>
</evidence>
<dbReference type="InterPro" id="IPR013094">
    <property type="entry name" value="AB_hydrolase_3"/>
</dbReference>
<reference evidence="3 4" key="1">
    <citation type="submission" date="2024-03" db="EMBL/GenBank/DDBJ databases">
        <title>Natural products discovery in diverse microorganisms through a two-stage MS feature dereplication strategy.</title>
        <authorList>
            <person name="Zhang R."/>
        </authorList>
    </citation>
    <scope>NUCLEOTIDE SEQUENCE [LARGE SCALE GENOMIC DNA]</scope>
    <source>
        <strain evidence="3 4">18930</strain>
    </source>
</reference>
<dbReference type="InterPro" id="IPR050300">
    <property type="entry name" value="GDXG_lipolytic_enzyme"/>
</dbReference>
<dbReference type="SUPFAM" id="SSF53474">
    <property type="entry name" value="alpha/beta-Hydrolases"/>
    <property type="match status" value="1"/>
</dbReference>
<evidence type="ECO:0000313" key="4">
    <source>
        <dbReference type="Proteomes" id="UP001432000"/>
    </source>
</evidence>
<dbReference type="Gene3D" id="3.40.50.1820">
    <property type="entry name" value="alpha/beta hydrolase"/>
    <property type="match status" value="1"/>
</dbReference>
<dbReference type="PANTHER" id="PTHR48081:SF8">
    <property type="entry name" value="ALPHA_BETA HYDROLASE FOLD-3 DOMAIN-CONTAINING PROTEIN-RELATED"/>
    <property type="match status" value="1"/>
</dbReference>
<gene>
    <name evidence="3" type="ORF">WDS16_14445</name>
</gene>
<dbReference type="EMBL" id="CP147846">
    <property type="protein sequence ID" value="WXG66501.1"/>
    <property type="molecule type" value="Genomic_DNA"/>
</dbReference>